<evidence type="ECO:0000313" key="2">
    <source>
        <dbReference type="Proteomes" id="UP000242818"/>
    </source>
</evidence>
<dbReference type="Pfam" id="PF08843">
    <property type="entry name" value="AbiEii"/>
    <property type="match status" value="1"/>
</dbReference>
<sequence>MQATYKKQVSLLLSVLPEVAKEECFALHGGTAINLFVHNMPRLSVDIDLTYLPIEDRPTSVTAISEALERIKASIERAIPRATVTHRKDAAKLLVSVNGADVKLEVNLTNRGAIAAPRQMPLCAKAQAEFETFFVMPVVSQGQLYGGKIVAALDRQHPRDLFDIKNLLATEGITKEIKEGFIHYLLCSDRPIGEVIKPNFQDHTTTMDNHFTGMTDEVFDYAEYEQTREQLIQILHDSLTEQDKEFILSVKNVTPNWGIYDFERFPGIKWKLQNLEKMKDKTPEKHQAAYNALEEKLKKK</sequence>
<dbReference type="OrthoDB" id="1550603at2"/>
<dbReference type="Proteomes" id="UP000242818">
    <property type="component" value="Unassembled WGS sequence"/>
</dbReference>
<dbReference type="RefSeq" id="WP_089708798.1">
    <property type="nucleotide sequence ID" value="NZ_FMAR01000001.1"/>
</dbReference>
<dbReference type="InterPro" id="IPR014942">
    <property type="entry name" value="AbiEii"/>
</dbReference>
<keyword evidence="1" id="KW-0808">Transferase</keyword>
<name>A0A1C3ZXJ2_9BACT</name>
<evidence type="ECO:0000313" key="1">
    <source>
        <dbReference type="EMBL" id="SCB87041.1"/>
    </source>
</evidence>
<proteinExistence type="predicted"/>
<organism evidence="1 2">
    <name type="scientific">Chitinophaga costaii</name>
    <dbReference type="NCBI Taxonomy" id="1335309"/>
    <lineage>
        <taxon>Bacteria</taxon>
        <taxon>Pseudomonadati</taxon>
        <taxon>Bacteroidota</taxon>
        <taxon>Chitinophagia</taxon>
        <taxon>Chitinophagales</taxon>
        <taxon>Chitinophagaceae</taxon>
        <taxon>Chitinophaga</taxon>
    </lineage>
</organism>
<gene>
    <name evidence="1" type="ORF">GA0116948_101595</name>
</gene>
<dbReference type="GO" id="GO:0016740">
    <property type="term" value="F:transferase activity"/>
    <property type="evidence" value="ECO:0007669"/>
    <property type="project" value="UniProtKB-KW"/>
</dbReference>
<accession>A0A1C3ZXJ2</accession>
<protein>
    <submittedName>
        <fullName evidence="1">Nucleotidyl transferase AbiEii toxin, Type IV TA system</fullName>
    </submittedName>
</protein>
<dbReference type="EMBL" id="FMAR01000001">
    <property type="protein sequence ID" value="SCB87041.1"/>
    <property type="molecule type" value="Genomic_DNA"/>
</dbReference>
<dbReference type="Gene3D" id="3.10.450.620">
    <property type="entry name" value="JHP933, nucleotidyltransferase-like core domain"/>
    <property type="match status" value="1"/>
</dbReference>
<keyword evidence="2" id="KW-1185">Reference proteome</keyword>
<dbReference type="AlphaFoldDB" id="A0A1C3ZXJ2"/>
<dbReference type="STRING" id="1335309.GA0116948_101595"/>
<reference evidence="1 2" key="1">
    <citation type="submission" date="2016-08" db="EMBL/GenBank/DDBJ databases">
        <authorList>
            <person name="Seilhamer J.J."/>
        </authorList>
    </citation>
    <scope>NUCLEOTIDE SEQUENCE [LARGE SCALE GENOMIC DNA]</scope>
    <source>
        <strain evidence="1 2">A37T2</strain>
    </source>
</reference>